<dbReference type="STRING" id="574566.I0YR99"/>
<dbReference type="EMBL" id="AGSI01000014">
    <property type="protein sequence ID" value="EIE20918.1"/>
    <property type="molecule type" value="Genomic_DNA"/>
</dbReference>
<dbReference type="NCBIfam" id="TIGR01549">
    <property type="entry name" value="HAD-SF-IA-v1"/>
    <property type="match status" value="1"/>
</dbReference>
<dbReference type="InterPro" id="IPR006439">
    <property type="entry name" value="HAD-SF_hydro_IA"/>
</dbReference>
<protein>
    <submittedName>
        <fullName evidence="1">HAD-like protein</fullName>
    </submittedName>
</protein>
<evidence type="ECO:0000313" key="1">
    <source>
        <dbReference type="EMBL" id="EIE20918.1"/>
    </source>
</evidence>
<comment type="caution">
    <text evidence="1">The sequence shown here is derived from an EMBL/GenBank/DDBJ whole genome shotgun (WGS) entry which is preliminary data.</text>
</comment>
<dbReference type="SFLD" id="SFLDS00003">
    <property type="entry name" value="Haloacid_Dehalogenase"/>
    <property type="match status" value="1"/>
</dbReference>
<dbReference type="GeneID" id="17038897"/>
<dbReference type="OrthoDB" id="426235at2759"/>
<dbReference type="RefSeq" id="XP_005645462.1">
    <property type="nucleotide sequence ID" value="XM_005645405.1"/>
</dbReference>
<organism evidence="1 2">
    <name type="scientific">Coccomyxa subellipsoidea (strain C-169)</name>
    <name type="common">Green microalga</name>
    <dbReference type="NCBI Taxonomy" id="574566"/>
    <lineage>
        <taxon>Eukaryota</taxon>
        <taxon>Viridiplantae</taxon>
        <taxon>Chlorophyta</taxon>
        <taxon>core chlorophytes</taxon>
        <taxon>Trebouxiophyceae</taxon>
        <taxon>Trebouxiophyceae incertae sedis</taxon>
        <taxon>Coccomyxaceae</taxon>
        <taxon>Coccomyxa</taxon>
        <taxon>Coccomyxa subellipsoidea</taxon>
    </lineage>
</organism>
<dbReference type="AlphaFoldDB" id="I0YR99"/>
<dbReference type="eggNOG" id="ENOG502QR7R">
    <property type="taxonomic scope" value="Eukaryota"/>
</dbReference>
<dbReference type="SUPFAM" id="SSF56784">
    <property type="entry name" value="HAD-like"/>
    <property type="match status" value="1"/>
</dbReference>
<dbReference type="KEGG" id="csl:COCSUDRAFT_54276"/>
<accession>I0YR99</accession>
<sequence length="272" mass="30133">MLGCTSNLHCRPKLNLQINQAVFKCKFTHSAGHFLASSTSRSQDRTLSDLIVQQEMNAARRLIRGVIFDMDGTLTVPVIDFAEMRRRVNIPTGDLLDVIASWPVEKQEQAKRLIEEVEDEALEKMALNPGVVELCTLLDTMHIPRALLTRNTAKAVQYFHDQHFLSQLLPPFTPALARDFMPYKPSPAAVLHICKGWGISPTDAVVIGDSAKDDVVCGNRAGAATILLDEEGRSLEEIGLLGEQVPTFVARSLHDVAVLLKEKFELRPKNGV</sequence>
<reference evidence="1 2" key="1">
    <citation type="journal article" date="2012" name="Genome Biol.">
        <title>The genome of the polar eukaryotic microalga coccomyxa subellipsoidea reveals traits of cold adaptation.</title>
        <authorList>
            <person name="Blanc G."/>
            <person name="Agarkova I."/>
            <person name="Grimwood J."/>
            <person name="Kuo A."/>
            <person name="Brueggeman A."/>
            <person name="Dunigan D."/>
            <person name="Gurnon J."/>
            <person name="Ladunga I."/>
            <person name="Lindquist E."/>
            <person name="Lucas S."/>
            <person name="Pangilinan J."/>
            <person name="Proschold T."/>
            <person name="Salamov A."/>
            <person name="Schmutz J."/>
            <person name="Weeks D."/>
            <person name="Yamada T."/>
            <person name="Claverie J.M."/>
            <person name="Grigoriev I."/>
            <person name="Van Etten J."/>
            <person name="Lomsadze A."/>
            <person name="Borodovsky M."/>
        </authorList>
    </citation>
    <scope>NUCLEOTIDE SEQUENCE [LARGE SCALE GENOMIC DNA]</scope>
    <source>
        <strain evidence="1 2">C-169</strain>
    </source>
</reference>
<gene>
    <name evidence="1" type="ORF">COCSUDRAFT_54276</name>
</gene>
<dbReference type="SFLD" id="SFLDG01129">
    <property type="entry name" value="C1.5:_HAD__Beta-PGM__Phosphata"/>
    <property type="match status" value="1"/>
</dbReference>
<dbReference type="InterPro" id="IPR023214">
    <property type="entry name" value="HAD_sf"/>
</dbReference>
<proteinExistence type="predicted"/>
<name>I0YR99_COCSC</name>
<dbReference type="Proteomes" id="UP000007264">
    <property type="component" value="Unassembled WGS sequence"/>
</dbReference>
<dbReference type="PANTHER" id="PTHR43885:SF1">
    <property type="entry name" value="SUPERFAMILY HYDROLASE, PUTATIVE (AFU_ORTHOLOGUE AFUA_4G13290)-RELATED"/>
    <property type="match status" value="1"/>
</dbReference>
<evidence type="ECO:0000313" key="2">
    <source>
        <dbReference type="Proteomes" id="UP000007264"/>
    </source>
</evidence>
<dbReference type="Gene3D" id="3.40.50.1000">
    <property type="entry name" value="HAD superfamily/HAD-like"/>
    <property type="match status" value="1"/>
</dbReference>
<dbReference type="PANTHER" id="PTHR43885">
    <property type="entry name" value="HALOACID DEHALOGENASE-LIKE HYDROLASE"/>
    <property type="match status" value="1"/>
</dbReference>
<dbReference type="Gene3D" id="1.10.260.80">
    <property type="match status" value="1"/>
</dbReference>
<keyword evidence="2" id="KW-1185">Reference proteome</keyword>
<dbReference type="Pfam" id="PF00702">
    <property type="entry name" value="Hydrolase"/>
    <property type="match status" value="1"/>
</dbReference>
<dbReference type="InterPro" id="IPR036412">
    <property type="entry name" value="HAD-like_sf"/>
</dbReference>